<dbReference type="Proteomes" id="UP000236544">
    <property type="component" value="Unassembled WGS sequence"/>
</dbReference>
<dbReference type="InterPro" id="IPR003604">
    <property type="entry name" value="Matrin/U1-like-C_Znf_C2H2"/>
</dbReference>
<feature type="compositionally biased region" description="Basic residues" evidence="2">
    <location>
        <begin position="224"/>
        <end position="237"/>
    </location>
</feature>
<dbReference type="GO" id="GO:0005634">
    <property type="term" value="C:nucleus"/>
    <property type="evidence" value="ECO:0007669"/>
    <property type="project" value="TreeGrafter"/>
</dbReference>
<dbReference type="Pfam" id="PF25095">
    <property type="entry name" value="C2H2-zf_KIN17"/>
    <property type="match status" value="1"/>
</dbReference>
<accession>A0A0P1KY29</accession>
<dbReference type="Pfam" id="PF10357">
    <property type="entry name" value="WH_KIN17"/>
    <property type="match status" value="1"/>
</dbReference>
<evidence type="ECO:0000259" key="3">
    <source>
        <dbReference type="PROSITE" id="PS00028"/>
    </source>
</evidence>
<dbReference type="PANTHER" id="PTHR12805">
    <property type="entry name" value="KIN17 KIN, ANTIGENIC DETERMINANT OF RECA PROTEIN HOMOLOG"/>
    <property type="match status" value="1"/>
</dbReference>
<dbReference type="AlphaFoldDB" id="A0A0P1KY29"/>
<dbReference type="InterPro" id="IPR036236">
    <property type="entry name" value="Znf_C2H2_sf"/>
</dbReference>
<dbReference type="SUPFAM" id="SSF57667">
    <property type="entry name" value="beta-beta-alpha zinc fingers"/>
    <property type="match status" value="1"/>
</dbReference>
<evidence type="ECO:0000256" key="2">
    <source>
        <dbReference type="SAM" id="MobiDB-lite"/>
    </source>
</evidence>
<evidence type="ECO:0000313" key="5">
    <source>
        <dbReference type="Proteomes" id="UP000236544"/>
    </source>
</evidence>
<dbReference type="GO" id="GO:0008270">
    <property type="term" value="F:zinc ion binding"/>
    <property type="evidence" value="ECO:0007669"/>
    <property type="project" value="UniProtKB-KW"/>
</dbReference>
<evidence type="ECO:0000313" key="4">
    <source>
        <dbReference type="EMBL" id="CUS24825.1"/>
    </source>
</evidence>
<organism evidence="4 5">
    <name type="scientific">Lachancea quebecensis</name>
    <dbReference type="NCBI Taxonomy" id="1654605"/>
    <lineage>
        <taxon>Eukaryota</taxon>
        <taxon>Fungi</taxon>
        <taxon>Dikarya</taxon>
        <taxon>Ascomycota</taxon>
        <taxon>Saccharomycotina</taxon>
        <taxon>Saccharomycetes</taxon>
        <taxon>Saccharomycetales</taxon>
        <taxon>Saccharomycetaceae</taxon>
        <taxon>Lachancea</taxon>
    </lineage>
</organism>
<sequence>MGGAEFGTAKYLSKKLKAKGLQKLRFYCQVCEKQCRDENGFKSHNKSPSHERRIAQLKPKDVDLYTERFEKDFLRLLRISHGEKKIEANKFYNEFIQDRDHIHMNATRFHSLTKFILHLGKTGKVRLHGLDGGDINDLDVDEGKIFINYIDDSYENMMRQDKLRELEESESSEQDIKIKILKKQMEDGRKEARILDSEDEDQQKTALPVGKISLTLSRPGGKGKVTKKRKNVFKSPR</sequence>
<dbReference type="SMART" id="SM01253">
    <property type="entry name" value="Kin17_mid"/>
    <property type="match status" value="1"/>
</dbReference>
<dbReference type="InterPro" id="IPR037321">
    <property type="entry name" value="KIN17-like"/>
</dbReference>
<dbReference type="PANTHER" id="PTHR12805:SF0">
    <property type="entry name" value="DNA_RNA-BINDING PROTEIN KIN17"/>
    <property type="match status" value="1"/>
</dbReference>
<dbReference type="PROSITE" id="PS00028">
    <property type="entry name" value="ZINC_FINGER_C2H2_1"/>
    <property type="match status" value="1"/>
</dbReference>
<dbReference type="SMART" id="SM00451">
    <property type="entry name" value="ZnF_U1"/>
    <property type="match status" value="1"/>
</dbReference>
<feature type="region of interest" description="Disordered" evidence="2">
    <location>
        <begin position="191"/>
        <end position="237"/>
    </location>
</feature>
<keyword evidence="5" id="KW-1185">Reference proteome</keyword>
<name>A0A0P1KY29_9SACH</name>
<dbReference type="EMBL" id="LN890575">
    <property type="protein sequence ID" value="CUS24825.1"/>
    <property type="molecule type" value="Genomic_DNA"/>
</dbReference>
<dbReference type="GO" id="GO:0003690">
    <property type="term" value="F:double-stranded DNA binding"/>
    <property type="evidence" value="ECO:0007669"/>
    <property type="project" value="TreeGrafter"/>
</dbReference>
<dbReference type="GO" id="GO:0006974">
    <property type="term" value="P:DNA damage response"/>
    <property type="evidence" value="ECO:0007669"/>
    <property type="project" value="TreeGrafter"/>
</dbReference>
<evidence type="ECO:0000256" key="1">
    <source>
        <dbReference type="ARBA" id="ARBA00022771"/>
    </source>
</evidence>
<gene>
    <name evidence="4" type="ORF">LAQU0_S20e00716g</name>
</gene>
<proteinExistence type="predicted"/>
<reference evidence="5" key="1">
    <citation type="submission" date="2015-10" db="EMBL/GenBank/DDBJ databases">
        <authorList>
            <person name="Devillers H."/>
        </authorList>
    </citation>
    <scope>NUCLEOTIDE SEQUENCE [LARGE SCALE GENOMIC DNA]</scope>
</reference>
<dbReference type="InterPro" id="IPR019447">
    <property type="entry name" value="DNA/RNA-bd_Kin17_WH-like_dom"/>
</dbReference>
<keyword evidence="1" id="KW-0863">Zinc-finger</keyword>
<dbReference type="InterPro" id="IPR056767">
    <property type="entry name" value="C2H2-Znf_KIN17"/>
</dbReference>
<dbReference type="GO" id="GO:0006260">
    <property type="term" value="P:DNA replication"/>
    <property type="evidence" value="ECO:0007669"/>
    <property type="project" value="TreeGrafter"/>
</dbReference>
<dbReference type="InterPro" id="IPR013087">
    <property type="entry name" value="Znf_C2H2_type"/>
</dbReference>
<dbReference type="OrthoDB" id="10266249at2759"/>
<keyword evidence="1" id="KW-0479">Metal-binding</keyword>
<keyword evidence="1" id="KW-0862">Zinc</keyword>
<dbReference type="InterPro" id="IPR038254">
    <property type="entry name" value="KIN17_WH-like_sf"/>
</dbReference>
<feature type="domain" description="C2H2-type" evidence="3">
    <location>
        <begin position="28"/>
        <end position="50"/>
    </location>
</feature>
<protein>
    <submittedName>
        <fullName evidence="4">LAQU0S20e00716g1_1</fullName>
    </submittedName>
</protein>
<dbReference type="Gene3D" id="1.10.10.2030">
    <property type="entry name" value="DNA/RNA-binding protein Kin17, conserved domain"/>
    <property type="match status" value="1"/>
</dbReference>